<comment type="caution">
    <text evidence="1">The sequence shown here is derived from an EMBL/GenBank/DDBJ whole genome shotgun (WGS) entry which is preliminary data.</text>
</comment>
<name>A0A8K0CWS9_IGNLU</name>
<reference evidence="1" key="1">
    <citation type="submission" date="2019-08" db="EMBL/GenBank/DDBJ databases">
        <title>The genome of the North American firefly Photinus pyralis.</title>
        <authorList>
            <consortium name="Photinus pyralis genome working group"/>
            <person name="Fallon T.R."/>
            <person name="Sander Lower S.E."/>
            <person name="Weng J.-K."/>
        </authorList>
    </citation>
    <scope>NUCLEOTIDE SEQUENCE</scope>
    <source>
        <strain evidence="1">TRF0915ILg1</strain>
        <tissue evidence="1">Whole body</tissue>
    </source>
</reference>
<evidence type="ECO:0000313" key="2">
    <source>
        <dbReference type="Proteomes" id="UP000801492"/>
    </source>
</evidence>
<organism evidence="1 2">
    <name type="scientific">Ignelater luminosus</name>
    <name type="common">Cucubano</name>
    <name type="synonym">Pyrophorus luminosus</name>
    <dbReference type="NCBI Taxonomy" id="2038154"/>
    <lineage>
        <taxon>Eukaryota</taxon>
        <taxon>Metazoa</taxon>
        <taxon>Ecdysozoa</taxon>
        <taxon>Arthropoda</taxon>
        <taxon>Hexapoda</taxon>
        <taxon>Insecta</taxon>
        <taxon>Pterygota</taxon>
        <taxon>Neoptera</taxon>
        <taxon>Endopterygota</taxon>
        <taxon>Coleoptera</taxon>
        <taxon>Polyphaga</taxon>
        <taxon>Elateriformia</taxon>
        <taxon>Elateroidea</taxon>
        <taxon>Elateridae</taxon>
        <taxon>Agrypninae</taxon>
        <taxon>Pyrophorini</taxon>
        <taxon>Ignelater</taxon>
    </lineage>
</organism>
<proteinExistence type="predicted"/>
<dbReference type="Proteomes" id="UP000801492">
    <property type="component" value="Unassembled WGS sequence"/>
</dbReference>
<sequence>MQTPAGSSFAYERLYVDEEAGKDVRDVNVIPNAINQYDIELLKFNNITVKAILDESLRVEIIQLGSPQSQNIEEPFLPTNSRSMNKSWFKRTLANGLGEEVTRSWLVYSSSKKSAFCMCCLLFSRSYYQSSLEQENGLNQSKAPERMVTDEHLKNHRDSFTESKETERIFSEKKRNYKCENAIGN</sequence>
<evidence type="ECO:0008006" key="3">
    <source>
        <dbReference type="Google" id="ProtNLM"/>
    </source>
</evidence>
<protein>
    <recommendedName>
        <fullName evidence="3">TTF-type domain-containing protein</fullName>
    </recommendedName>
</protein>
<keyword evidence="2" id="KW-1185">Reference proteome</keyword>
<evidence type="ECO:0000313" key="1">
    <source>
        <dbReference type="EMBL" id="KAF2895178.1"/>
    </source>
</evidence>
<dbReference type="EMBL" id="VTPC01006153">
    <property type="protein sequence ID" value="KAF2895178.1"/>
    <property type="molecule type" value="Genomic_DNA"/>
</dbReference>
<dbReference type="OrthoDB" id="6613179at2759"/>
<accession>A0A8K0CWS9</accession>
<dbReference type="AlphaFoldDB" id="A0A8K0CWS9"/>
<gene>
    <name evidence="1" type="ORF">ILUMI_10996</name>
</gene>